<evidence type="ECO:0000259" key="7">
    <source>
        <dbReference type="Pfam" id="PF00082"/>
    </source>
</evidence>
<dbReference type="GO" id="GO:0006508">
    <property type="term" value="P:proteolysis"/>
    <property type="evidence" value="ECO:0007669"/>
    <property type="project" value="UniProtKB-KW"/>
</dbReference>
<reference evidence="9 10" key="1">
    <citation type="submission" date="2019-03" db="EMBL/GenBank/DDBJ databases">
        <title>Empedobacter tilapiae sp. nov., isolated from an intestine of Nile tilapia Oreochromis niloticus.</title>
        <authorList>
            <person name="Kim Y.-O."/>
            <person name="Yoon J.-H."/>
        </authorList>
    </citation>
    <scope>NUCLEOTIDE SEQUENCE [LARGE SCALE GENOMIC DNA]</scope>
    <source>
        <strain evidence="9 10">MRS2</strain>
    </source>
</reference>
<gene>
    <name evidence="9" type="ORF">E4J94_09195</name>
</gene>
<comment type="similarity">
    <text evidence="1 6">Belongs to the peptidase S8 family.</text>
</comment>
<name>A0A4Z1BFV8_9FLAO</name>
<dbReference type="SUPFAM" id="SSF52743">
    <property type="entry name" value="Subtilisin-like"/>
    <property type="match status" value="1"/>
</dbReference>
<evidence type="ECO:0000313" key="9">
    <source>
        <dbReference type="EMBL" id="TGN26617.1"/>
    </source>
</evidence>
<dbReference type="Pfam" id="PF18962">
    <property type="entry name" value="Por_Secre_tail"/>
    <property type="match status" value="1"/>
</dbReference>
<dbReference type="Gene3D" id="3.40.50.200">
    <property type="entry name" value="Peptidase S8/S53 domain"/>
    <property type="match status" value="1"/>
</dbReference>
<keyword evidence="4" id="KW-0378">Hydrolase</keyword>
<dbReference type="PANTHER" id="PTHR43806">
    <property type="entry name" value="PEPTIDASE S8"/>
    <property type="match status" value="1"/>
</dbReference>
<keyword evidence="3" id="KW-0732">Signal</keyword>
<protein>
    <submittedName>
        <fullName evidence="9">T9SS type A sorting domain-containing protein</fullName>
    </submittedName>
</protein>
<feature type="domain" description="Peptidase S8/S53" evidence="7">
    <location>
        <begin position="18"/>
        <end position="160"/>
    </location>
</feature>
<dbReference type="PROSITE" id="PS51892">
    <property type="entry name" value="SUBTILASE"/>
    <property type="match status" value="1"/>
</dbReference>
<dbReference type="PROSITE" id="PS00138">
    <property type="entry name" value="SUBTILASE_SER"/>
    <property type="match status" value="1"/>
</dbReference>
<accession>A0A4Z1BFV8</accession>
<dbReference type="InterPro" id="IPR023828">
    <property type="entry name" value="Peptidase_S8_Ser-AS"/>
</dbReference>
<evidence type="ECO:0000256" key="1">
    <source>
        <dbReference type="ARBA" id="ARBA00011073"/>
    </source>
</evidence>
<dbReference type="InterPro" id="IPR050131">
    <property type="entry name" value="Peptidase_S8_subtilisin-like"/>
</dbReference>
<evidence type="ECO:0000256" key="5">
    <source>
        <dbReference type="ARBA" id="ARBA00022825"/>
    </source>
</evidence>
<evidence type="ECO:0000259" key="8">
    <source>
        <dbReference type="Pfam" id="PF18962"/>
    </source>
</evidence>
<evidence type="ECO:0000256" key="3">
    <source>
        <dbReference type="ARBA" id="ARBA00022729"/>
    </source>
</evidence>
<sequence>MILLQLDALPTGNCELEKACIDFGSLAKNIITVGAIDHLKKEDDYRYTTADKIQYSNYSSAGPRKDGAIKPDVSTVGTNVYMPTINSKDANDMKSYKYNSGTSFSSPLVAGVIGALVNFQRLVKEDETIELFADEAKNLITHTAQESGLYPGPDVFAGWGVIDAKAAADLLLDASNDEAKFERFVFKNGDKITYEVYGKEKTPLKASISWIDPAANIVEDDGSNLIYERLVNDNANKLVNDFDLRVIDTETNQVYYPWKLDADHPRSPALKGDNTVDNTEQVLVENPIADRKYRIEISHKGNLVNHDRKIEDRAISFILSGYSNTSLGISELDNSKEILVYPTKTKGYVTIKNIDKNASIELFNMAGQKMKSNVTAGAEIKVNLNGLVNGVYILNIYSNGKTISKKVLKY</sequence>
<evidence type="ECO:0000256" key="2">
    <source>
        <dbReference type="ARBA" id="ARBA00022670"/>
    </source>
</evidence>
<dbReference type="InterPro" id="IPR026444">
    <property type="entry name" value="Secre_tail"/>
</dbReference>
<dbReference type="OrthoDB" id="9792152at2"/>
<dbReference type="AlphaFoldDB" id="A0A4Z1BFV8"/>
<comment type="caution">
    <text evidence="6">Lacks conserved residue(s) required for the propagation of feature annotation.</text>
</comment>
<dbReference type="InterPro" id="IPR000209">
    <property type="entry name" value="Peptidase_S8/S53_dom"/>
</dbReference>
<dbReference type="Proteomes" id="UP000297998">
    <property type="component" value="Unassembled WGS sequence"/>
</dbReference>
<dbReference type="NCBIfam" id="TIGR04183">
    <property type="entry name" value="Por_Secre_tail"/>
    <property type="match status" value="1"/>
</dbReference>
<keyword evidence="2" id="KW-0645">Protease</keyword>
<dbReference type="GO" id="GO:0004252">
    <property type="term" value="F:serine-type endopeptidase activity"/>
    <property type="evidence" value="ECO:0007669"/>
    <property type="project" value="InterPro"/>
</dbReference>
<evidence type="ECO:0000256" key="6">
    <source>
        <dbReference type="PROSITE-ProRule" id="PRU01240"/>
    </source>
</evidence>
<evidence type="ECO:0000313" key="10">
    <source>
        <dbReference type="Proteomes" id="UP000297998"/>
    </source>
</evidence>
<dbReference type="Pfam" id="PF00082">
    <property type="entry name" value="Peptidase_S8"/>
    <property type="match status" value="1"/>
</dbReference>
<keyword evidence="5" id="KW-0720">Serine protease</keyword>
<dbReference type="SUPFAM" id="SSF49785">
    <property type="entry name" value="Galactose-binding domain-like"/>
    <property type="match status" value="1"/>
</dbReference>
<evidence type="ECO:0000256" key="4">
    <source>
        <dbReference type="ARBA" id="ARBA00022801"/>
    </source>
</evidence>
<feature type="domain" description="Secretion system C-terminal sorting" evidence="8">
    <location>
        <begin position="340"/>
        <end position="407"/>
    </location>
</feature>
<proteinExistence type="inferred from homology"/>
<keyword evidence="10" id="KW-1185">Reference proteome</keyword>
<comment type="caution">
    <text evidence="9">The sequence shown here is derived from an EMBL/GenBank/DDBJ whole genome shotgun (WGS) entry which is preliminary data.</text>
</comment>
<dbReference type="InterPro" id="IPR036852">
    <property type="entry name" value="Peptidase_S8/S53_dom_sf"/>
</dbReference>
<dbReference type="PANTHER" id="PTHR43806:SF67">
    <property type="entry name" value="EGF-LIKE DOMAIN-CONTAINING PROTEIN"/>
    <property type="match status" value="1"/>
</dbReference>
<organism evidence="9 10">
    <name type="scientific">Empedobacter tilapiae</name>
    <dbReference type="NCBI Taxonomy" id="2491114"/>
    <lineage>
        <taxon>Bacteria</taxon>
        <taxon>Pseudomonadati</taxon>
        <taxon>Bacteroidota</taxon>
        <taxon>Flavobacteriia</taxon>
        <taxon>Flavobacteriales</taxon>
        <taxon>Weeksellaceae</taxon>
        <taxon>Empedobacter</taxon>
    </lineage>
</organism>
<dbReference type="EMBL" id="SRPE01000006">
    <property type="protein sequence ID" value="TGN26617.1"/>
    <property type="molecule type" value="Genomic_DNA"/>
</dbReference>
<dbReference type="RefSeq" id="WP_135835526.1">
    <property type="nucleotide sequence ID" value="NZ_SRPE01000006.1"/>
</dbReference>
<dbReference type="InterPro" id="IPR008979">
    <property type="entry name" value="Galactose-bd-like_sf"/>
</dbReference>
<dbReference type="Gene3D" id="2.60.120.380">
    <property type="match status" value="1"/>
</dbReference>